<dbReference type="Pfam" id="PF07992">
    <property type="entry name" value="Pyr_redox_2"/>
    <property type="match status" value="1"/>
</dbReference>
<dbReference type="RefSeq" id="WP_326019162.1">
    <property type="nucleotide sequence ID" value="NZ_JAOZYC010000131.1"/>
</dbReference>
<feature type="domain" description="FAD/NAD(P)-binding" evidence="3">
    <location>
        <begin position="4"/>
        <end position="337"/>
    </location>
</feature>
<dbReference type="PANTHER" id="PTHR42949">
    <property type="entry name" value="ANAEROBIC GLYCEROL-3-PHOSPHATE DEHYDROGENASE SUBUNIT B"/>
    <property type="match status" value="1"/>
</dbReference>
<keyword evidence="5" id="KW-1185">Reference proteome</keyword>
<organism evidence="4 5">
    <name type="scientific">Streptomyces endophyticus</name>
    <dbReference type="NCBI Taxonomy" id="714166"/>
    <lineage>
        <taxon>Bacteria</taxon>
        <taxon>Bacillati</taxon>
        <taxon>Actinomycetota</taxon>
        <taxon>Actinomycetes</taxon>
        <taxon>Kitasatosporales</taxon>
        <taxon>Streptomycetaceae</taxon>
        <taxon>Streptomyces</taxon>
    </lineage>
</organism>
<name>A0ABU6FBX0_9ACTN</name>
<accession>A0ABU6FBX0</accession>
<evidence type="ECO:0000313" key="5">
    <source>
        <dbReference type="Proteomes" id="UP001354931"/>
    </source>
</evidence>
<dbReference type="SUPFAM" id="SSF51905">
    <property type="entry name" value="FAD/NAD(P)-binding domain"/>
    <property type="match status" value="1"/>
</dbReference>
<evidence type="ECO:0000259" key="3">
    <source>
        <dbReference type="Pfam" id="PF07992"/>
    </source>
</evidence>
<dbReference type="PRINTS" id="PR00411">
    <property type="entry name" value="PNDRDTASEI"/>
</dbReference>
<dbReference type="InterPro" id="IPR036188">
    <property type="entry name" value="FAD/NAD-bd_sf"/>
</dbReference>
<dbReference type="Gene3D" id="3.40.50.720">
    <property type="entry name" value="NAD(P)-binding Rossmann-like Domain"/>
    <property type="match status" value="1"/>
</dbReference>
<dbReference type="Gene3D" id="3.50.50.60">
    <property type="entry name" value="FAD/NAD(P)-binding domain"/>
    <property type="match status" value="2"/>
</dbReference>
<dbReference type="EMBL" id="JAOZYC010000131">
    <property type="protein sequence ID" value="MEB8340321.1"/>
    <property type="molecule type" value="Genomic_DNA"/>
</dbReference>
<proteinExistence type="predicted"/>
<dbReference type="PANTHER" id="PTHR42949:SF3">
    <property type="entry name" value="ANAEROBIC GLYCEROL-3-PHOSPHATE DEHYDROGENASE SUBUNIT B"/>
    <property type="match status" value="1"/>
</dbReference>
<evidence type="ECO:0000256" key="1">
    <source>
        <dbReference type="ARBA" id="ARBA00023002"/>
    </source>
</evidence>
<evidence type="ECO:0000313" key="4">
    <source>
        <dbReference type="EMBL" id="MEB8340321.1"/>
    </source>
</evidence>
<dbReference type="Proteomes" id="UP001354931">
    <property type="component" value="Unassembled WGS sequence"/>
</dbReference>
<comment type="caution">
    <text evidence="4">The sequence shown here is derived from an EMBL/GenBank/DDBJ whole genome shotgun (WGS) entry which is preliminary data.</text>
</comment>
<dbReference type="PIRSF" id="PIRSF037495">
    <property type="entry name" value="Opine_OX_OoxA/HcnB"/>
    <property type="match status" value="1"/>
</dbReference>
<feature type="region of interest" description="Disordered" evidence="2">
    <location>
        <begin position="458"/>
        <end position="497"/>
    </location>
</feature>
<sequence>MTRHVVVVGAGPAGLAAADAALGAGARVTLIDEAEQPGGQYHRMLPEAYAAARPQHLHHGWRAFDARRRRVLAHPRCAWWSETAVWALERPDPAEPGPPRVHVLRGPVDGGGRDRHTLDPDALVLAVGAHDRVLPFPGWELPGVYTAGAAQALAKGERVVVGDQVVVAGSGPFLLPVAASLIEAGSRVREVLEANTSGTLARGWGRRPWELAAQGGKAAELAEYGGLLARHRVPYRTGRTVVEARGDGCVEEVVVARLRADWSVVRGSERTVAVDAVCVSHGFSPQLELPLAAGCALRATSAGEFVEVDGDQRTTCPDVYAAGEITGVAGAPAARVEGALAGWLAARGDRNIASVRRLRTSRDQGRAFAARLARAHPIGTGWTSWLRPETVVCRCEETDYATVCRAATNESTAAPRAAKLATRAGLGPCQARMCGPTVAEIGARLQGPAGDLHIEGLPPASEHRRPIARPIRLGDLAAGSGTTATSDSNSRTEESSS</sequence>
<dbReference type="InterPro" id="IPR041854">
    <property type="entry name" value="BFD-like_2Fe2S-bd_dom_sf"/>
</dbReference>
<dbReference type="InterPro" id="IPR051691">
    <property type="entry name" value="Metab_Enz_Cyan_OpOx_G3PDH"/>
</dbReference>
<dbReference type="InterPro" id="IPR023753">
    <property type="entry name" value="FAD/NAD-binding_dom"/>
</dbReference>
<reference evidence="4 5" key="1">
    <citation type="submission" date="2022-10" db="EMBL/GenBank/DDBJ databases">
        <authorList>
            <person name="Xie J."/>
            <person name="Shen N."/>
        </authorList>
    </citation>
    <scope>NUCLEOTIDE SEQUENCE [LARGE SCALE GENOMIC DNA]</scope>
    <source>
        <strain evidence="4 5">YIM65594</strain>
    </source>
</reference>
<dbReference type="Gene3D" id="1.10.10.1100">
    <property type="entry name" value="BFD-like [2Fe-2S]-binding domain"/>
    <property type="match status" value="1"/>
</dbReference>
<dbReference type="PRINTS" id="PR00368">
    <property type="entry name" value="FADPNR"/>
</dbReference>
<dbReference type="InterPro" id="IPR017224">
    <property type="entry name" value="Opine_Oxase_asu/HCN_bsu"/>
</dbReference>
<keyword evidence="1" id="KW-0560">Oxidoreductase</keyword>
<evidence type="ECO:0000256" key="2">
    <source>
        <dbReference type="SAM" id="MobiDB-lite"/>
    </source>
</evidence>
<protein>
    <submittedName>
        <fullName evidence="4">NAD(P)/FAD-dependent oxidoreductase</fullName>
    </submittedName>
</protein>
<gene>
    <name evidence="4" type="ORF">OKJ99_22770</name>
</gene>